<evidence type="ECO:0000313" key="2">
    <source>
        <dbReference type="EMBL" id="CEE00262.1"/>
    </source>
</evidence>
<dbReference type="EMBL" id="CCRF01000012">
    <property type="protein sequence ID" value="CEE00262.1"/>
    <property type="molecule type" value="Genomic_DNA"/>
</dbReference>
<dbReference type="PANTHER" id="PTHR13887">
    <property type="entry name" value="GLUTATHIONE S-TRANSFERASE KAPPA"/>
    <property type="match status" value="1"/>
</dbReference>
<feature type="domain" description="DSBA-like thioredoxin" evidence="1">
    <location>
        <begin position="3"/>
        <end position="204"/>
    </location>
</feature>
<dbReference type="GO" id="GO:0016491">
    <property type="term" value="F:oxidoreductase activity"/>
    <property type="evidence" value="ECO:0007669"/>
    <property type="project" value="InterPro"/>
</dbReference>
<proteinExistence type="predicted"/>
<name>A0A090IRI0_9BACI</name>
<dbReference type="Proteomes" id="UP000040576">
    <property type="component" value="Unassembled WGS sequence"/>
</dbReference>
<dbReference type="InterPro" id="IPR001853">
    <property type="entry name" value="DSBA-like_thioredoxin_dom"/>
</dbReference>
<dbReference type="RefSeq" id="WP_034767555.1">
    <property type="nucleotide sequence ID" value="NZ_CCRF01000012.1"/>
</dbReference>
<dbReference type="InterPro" id="IPR036249">
    <property type="entry name" value="Thioredoxin-like_sf"/>
</dbReference>
<dbReference type="Gene3D" id="3.40.30.10">
    <property type="entry name" value="Glutaredoxin"/>
    <property type="match status" value="1"/>
</dbReference>
<dbReference type="SUPFAM" id="SSF52833">
    <property type="entry name" value="Thioredoxin-like"/>
    <property type="match status" value="1"/>
</dbReference>
<dbReference type="PANTHER" id="PTHR13887:SF41">
    <property type="entry name" value="THIOREDOXIN SUPERFAMILY PROTEIN"/>
    <property type="match status" value="1"/>
</dbReference>
<dbReference type="CDD" id="cd03024">
    <property type="entry name" value="DsbA_FrnE"/>
    <property type="match status" value="1"/>
</dbReference>
<evidence type="ECO:0000259" key="1">
    <source>
        <dbReference type="Pfam" id="PF01323"/>
    </source>
</evidence>
<organism evidence="2 3">
    <name type="scientific">Caldibacillus thermoamylovorans</name>
    <dbReference type="NCBI Taxonomy" id="35841"/>
    <lineage>
        <taxon>Bacteria</taxon>
        <taxon>Bacillati</taxon>
        <taxon>Bacillota</taxon>
        <taxon>Bacilli</taxon>
        <taxon>Bacillales</taxon>
        <taxon>Bacillaceae</taxon>
        <taxon>Caldibacillus</taxon>
    </lineage>
</organism>
<keyword evidence="3" id="KW-1185">Reference proteome</keyword>
<protein>
    <submittedName>
        <fullName evidence="2">DSBA oxidoreductase</fullName>
    </submittedName>
</protein>
<sequence length="241" mass="27354">MKIEVWSDFVCPFCYIGKRRLEMALDQFPYRNQVEIVFKSFELDPNVETNDSITIDQAIAQKYGISVDEAKKTNQNIIDQAASVGLNYDFSSMSPTNTFKAHRLAKFAEKKGKLMEMTERLLKSHFTESGRIDDTDKLIQLAEEVGLNKNEVKEVLESDQFSNEVRTDEMEAQMLGVRGVPFFVINRKYAISGAQPTEVFTNGLQKAWEEEHLSTKFQPLGSEEAANCTADGCELPDKNEI</sequence>
<dbReference type="Pfam" id="PF01323">
    <property type="entry name" value="DSBA"/>
    <property type="match status" value="1"/>
</dbReference>
<evidence type="ECO:0000313" key="3">
    <source>
        <dbReference type="Proteomes" id="UP000040576"/>
    </source>
</evidence>
<reference evidence="2 3" key="1">
    <citation type="submission" date="2014-07" db="EMBL/GenBank/DDBJ databases">
        <authorList>
            <person name="Wibberg Daniel"/>
        </authorList>
    </citation>
    <scope>NUCLEOTIDE SEQUENCE [LARGE SCALE GENOMIC DNA]</scope>
</reference>
<gene>
    <name evidence="2" type="ORF">BT1A1_0401</name>
</gene>
<dbReference type="AlphaFoldDB" id="A0A090IRI0"/>
<accession>A0A090IRI0</accession>